<dbReference type="InterPro" id="IPR022233">
    <property type="entry name" value="TRAPPC10/Trs130_C"/>
</dbReference>
<evidence type="ECO:0000313" key="2">
    <source>
        <dbReference type="EMBL" id="KRX09047.1"/>
    </source>
</evidence>
<comment type="caution">
    <text evidence="2">The sequence shown here is derived from an EMBL/GenBank/DDBJ whole genome shotgun (WGS) entry which is preliminary data.</text>
</comment>
<evidence type="ECO:0000259" key="1">
    <source>
        <dbReference type="Pfam" id="PF12584"/>
    </source>
</evidence>
<evidence type="ECO:0000313" key="3">
    <source>
        <dbReference type="Proteomes" id="UP000054937"/>
    </source>
</evidence>
<gene>
    <name evidence="2" type="ORF">PPERSA_01934</name>
</gene>
<dbReference type="InParanoid" id="A0A0V0R3K8"/>
<keyword evidence="3" id="KW-1185">Reference proteome</keyword>
<reference evidence="2 3" key="1">
    <citation type="journal article" date="2015" name="Sci. Rep.">
        <title>Genome of the facultative scuticociliatosis pathogen Pseudocohnilembus persalinus provides insight into its virulence through horizontal gene transfer.</title>
        <authorList>
            <person name="Xiong J."/>
            <person name="Wang G."/>
            <person name="Cheng J."/>
            <person name="Tian M."/>
            <person name="Pan X."/>
            <person name="Warren A."/>
            <person name="Jiang C."/>
            <person name="Yuan D."/>
            <person name="Miao W."/>
        </authorList>
    </citation>
    <scope>NUCLEOTIDE SEQUENCE [LARGE SCALE GENOMIC DNA]</scope>
    <source>
        <strain evidence="2">36N120E</strain>
    </source>
</reference>
<feature type="domain" description="TRAPPC10/Trs130 C-terminal" evidence="1">
    <location>
        <begin position="362"/>
        <end position="455"/>
    </location>
</feature>
<sequence length="465" mass="54902">MVEEGKTNKNQQIEIIANVLTKINKSQNENGIDHFLNTKNLLSEYISQQAQIVQDLEVTKQMRALYFMNLQLLKIRNIAHANQNQDNGKLQLNLELCRQFEFQQFCTSDIVLHFMNEENKILEIKIDNVEIKFDIENKNSEQNIVFKVQKNDIDIKKIGNHTLEKIFVSFKNYQFMVQMPKINSFYLIDNNILPINLYSPILINIEEIKKDLQLDLAFDIPNDEIEKESLNIIFKRYLDDEQQQKISEDKYKLFGTVKLPNEKLEKIKQDLFQNKLVQNDQKNGNILIDCIEKLDKNFFTKRLFKQTDLTNFIKNTSQLQIKPLFQVIYEDYQSILRPLHMQSQMFPLKIQILNKNEANQFKGNKIYQVRIENNQNYCLVGKTVFIFNFEDKIQDSGIYQDSEKIIVDYHIIPLQPGKFPLPQIEIYDLELNQIVKSQNKYQQGALFTVESQIKSFSTESDIIQV</sequence>
<proteinExistence type="predicted"/>
<dbReference type="Pfam" id="PF12584">
    <property type="entry name" value="TRAPPC10"/>
    <property type="match status" value="1"/>
</dbReference>
<organism evidence="2 3">
    <name type="scientific">Pseudocohnilembus persalinus</name>
    <name type="common">Ciliate</name>
    <dbReference type="NCBI Taxonomy" id="266149"/>
    <lineage>
        <taxon>Eukaryota</taxon>
        <taxon>Sar</taxon>
        <taxon>Alveolata</taxon>
        <taxon>Ciliophora</taxon>
        <taxon>Intramacronucleata</taxon>
        <taxon>Oligohymenophorea</taxon>
        <taxon>Scuticociliatia</taxon>
        <taxon>Philasterida</taxon>
        <taxon>Pseudocohnilembidae</taxon>
        <taxon>Pseudocohnilembus</taxon>
    </lineage>
</organism>
<protein>
    <recommendedName>
        <fullName evidence="1">TRAPPC10/Trs130 C-terminal domain-containing protein</fullName>
    </recommendedName>
</protein>
<accession>A0A0V0R3K8</accession>
<dbReference type="AlphaFoldDB" id="A0A0V0R3K8"/>
<dbReference type="EMBL" id="LDAU01000055">
    <property type="protein sequence ID" value="KRX09047.1"/>
    <property type="molecule type" value="Genomic_DNA"/>
</dbReference>
<name>A0A0V0R3K8_PSEPJ</name>
<dbReference type="Proteomes" id="UP000054937">
    <property type="component" value="Unassembled WGS sequence"/>
</dbReference>